<dbReference type="Pfam" id="PF06470">
    <property type="entry name" value="SMC_hinge"/>
    <property type="match status" value="1"/>
</dbReference>
<accession>A0AAJ2UBL7</accession>
<comment type="domain">
    <text evidence="7">Contains large globular domains required for ATP hydrolysis at each terminus and a third globular domain forming a flexible hinge near the middle of the molecule. These domains are separated by coiled-coil structures.</text>
</comment>
<keyword evidence="5 7" id="KW-0175">Coiled coil</keyword>
<gene>
    <name evidence="7 9" type="primary">smc</name>
    <name evidence="9" type="ORF">GA838_05545</name>
</gene>
<evidence type="ECO:0000256" key="2">
    <source>
        <dbReference type="ARBA" id="ARBA00022490"/>
    </source>
</evidence>
<dbReference type="Proteomes" id="UP001281024">
    <property type="component" value="Unassembled WGS sequence"/>
</dbReference>
<evidence type="ECO:0000259" key="8">
    <source>
        <dbReference type="SMART" id="SM00968"/>
    </source>
</evidence>
<dbReference type="GO" id="GO:0003677">
    <property type="term" value="F:DNA binding"/>
    <property type="evidence" value="ECO:0007669"/>
    <property type="project" value="UniProtKB-UniRule"/>
</dbReference>
<protein>
    <recommendedName>
        <fullName evidence="7">Chromosome partition protein Smc</fullName>
    </recommendedName>
</protein>
<feature type="domain" description="SMC hinge" evidence="8">
    <location>
        <begin position="517"/>
        <end position="636"/>
    </location>
</feature>
<comment type="subunit">
    <text evidence="7">Homodimer.</text>
</comment>
<dbReference type="Gene3D" id="1.10.287.1490">
    <property type="match status" value="1"/>
</dbReference>
<sequence length="1184" mass="133116">MKLKSLEINGFKSFADKTVIDFMPGMTGIVGPNGSGKSNIIEAIRWVMGEQSAKGLRGNTMADVIFGGSKKRPALGRASVSMTIDNSDHYLHSAFDEVQISRRLYRNGDAEYLINGVKSRLKDITDLFVDTGLGRESFSIINQGKVEAIFNAKAEDRRAIIEDVAGVFKYKQNKNKSQNQLLQTQENLDRLLDIIKEISDRLQPLEKQADEAEEFLSLRKQFDRLKLVKIARVKKDLSAKELTTQSEITALTKKIEQVEKKLGDKTSKEDLIDSQSNELENKLNNLNHLVEELTQKYEHALGENNLQKQKRDSLEHNRDLLNSEQTKLKQQLQELADKTNRLKQQIEEEKKSQEKAEQQVKEITDKLAKSGQLSEQDKLANLRNNYVQSMQDAASLSNQLINLDKEKLRYDARKKSLSTLSQQLKEKLSEKRAALNKIENSESASKDSKDLEEQSAHFSKQLNQKKAELSALEKQHSDLLASYNQIRIRSESLQNANANLDLFVGVRNLLANRQSFPGLFGTVAELIKVDAQYALAIETALGAGLQNIVVDSQSTAKKAIEFLTSRRLGRVTFLPIEVIKARYLPANIRSQLDQEKDFIGIGAALIRSEKKYSNIIENLLGTTLIAANLNAAFRISKLLNQRYRVVTIDGHIVNAGGSITGGANRHQSGLLSKRAELDQLNKQLDDLKKEGQKVNQLIDDSQKEIAVDENKFIELRNSIVAKKESLQLQVGGKKIAEDALNQAEKQFQSNQLEINQLEDEFSSIPKTREKLAAQVESLQEKNDQLSSEINTLEVSLLDARSSAKQQNSRLLTSRENLAAIKVQIQADSKQAGELSDQKNRLGNELSDNQKQIDLLNNQLEVLDNTLKNTGNAEQISDNLKSVNLNRDQFVEKKQKLNQEENSLKVEIKQLQLELRQLLDRKNRFDTKLATVKSRLDENLQDLKDIGEPDISKLDLLEKEDFQSISSRLNALKSELAKHNAVNLAAIDELKRVKERYDFLTGQRDDLITASENLKVAMQEMDHEVVTRFKKTFDAVAEQFKRTFSELFAGGQASLELTDPKDLLTSGIEIRVQPPGKKLQRLSLLSGGEKALTAIALLLAILLVHPVPFAILDETEAALDESNVDNFGRFLRDFGENTQFIVITHRKGTMRYANVLYGVTMQEPGVSTMVSVDLEKAGTALEDVK</sequence>
<dbReference type="SUPFAM" id="SSF52540">
    <property type="entry name" value="P-loop containing nucleoside triphosphate hydrolases"/>
    <property type="match status" value="1"/>
</dbReference>
<evidence type="ECO:0000256" key="4">
    <source>
        <dbReference type="ARBA" id="ARBA00022840"/>
    </source>
</evidence>
<dbReference type="SUPFAM" id="SSF75553">
    <property type="entry name" value="Smc hinge domain"/>
    <property type="match status" value="1"/>
</dbReference>
<comment type="caution">
    <text evidence="9">The sequence shown here is derived from an EMBL/GenBank/DDBJ whole genome shotgun (WGS) entry which is preliminary data.</text>
</comment>
<evidence type="ECO:0000256" key="7">
    <source>
        <dbReference type="HAMAP-Rule" id="MF_01894"/>
    </source>
</evidence>
<dbReference type="GO" id="GO:0005524">
    <property type="term" value="F:ATP binding"/>
    <property type="evidence" value="ECO:0007669"/>
    <property type="project" value="UniProtKB-UniRule"/>
</dbReference>
<dbReference type="RefSeq" id="WP_317768183.1">
    <property type="nucleotide sequence ID" value="NZ_WERV01000003.1"/>
</dbReference>
<dbReference type="InterPro" id="IPR003395">
    <property type="entry name" value="RecF/RecN/SMC_N"/>
</dbReference>
<dbReference type="HAMAP" id="MF_01894">
    <property type="entry name" value="Smc_prok"/>
    <property type="match status" value="1"/>
</dbReference>
<dbReference type="GO" id="GO:0006260">
    <property type="term" value="P:DNA replication"/>
    <property type="evidence" value="ECO:0007669"/>
    <property type="project" value="UniProtKB-UniRule"/>
</dbReference>
<evidence type="ECO:0000313" key="9">
    <source>
        <dbReference type="EMBL" id="MDV7715221.1"/>
    </source>
</evidence>
<reference evidence="9" key="1">
    <citation type="submission" date="2019-10" db="EMBL/GenBank/DDBJ databases">
        <title>Malate fermentation in French cider.</title>
        <authorList>
            <person name="Cousin F.J."/>
            <person name="Medina Fernandez S."/>
            <person name="Misery B."/>
            <person name="Laplace J.-M."/>
            <person name="Cretenet M."/>
        </authorList>
    </citation>
    <scope>NUCLEOTIDE SEQUENCE</scope>
    <source>
        <strain evidence="9">UCMA15129</strain>
    </source>
</reference>
<dbReference type="GO" id="GO:0030261">
    <property type="term" value="P:chromosome condensation"/>
    <property type="evidence" value="ECO:0007669"/>
    <property type="project" value="InterPro"/>
</dbReference>
<organism evidence="9 10">
    <name type="scientific">Oenococcus oeni</name>
    <name type="common">Leuconostoc oenos</name>
    <dbReference type="NCBI Taxonomy" id="1247"/>
    <lineage>
        <taxon>Bacteria</taxon>
        <taxon>Bacillati</taxon>
        <taxon>Bacillota</taxon>
        <taxon>Bacilli</taxon>
        <taxon>Lactobacillales</taxon>
        <taxon>Lactobacillaceae</taxon>
        <taxon>Oenococcus</taxon>
    </lineage>
</organism>
<evidence type="ECO:0000313" key="10">
    <source>
        <dbReference type="Proteomes" id="UP001281024"/>
    </source>
</evidence>
<keyword evidence="2 7" id="KW-0963">Cytoplasm</keyword>
<dbReference type="Pfam" id="PF02463">
    <property type="entry name" value="SMC_N"/>
    <property type="match status" value="1"/>
</dbReference>
<evidence type="ECO:0000256" key="6">
    <source>
        <dbReference type="ARBA" id="ARBA00023125"/>
    </source>
</evidence>
<dbReference type="GO" id="GO:0005737">
    <property type="term" value="C:cytoplasm"/>
    <property type="evidence" value="ECO:0007669"/>
    <property type="project" value="UniProtKB-SubCell"/>
</dbReference>
<dbReference type="InterPro" id="IPR027417">
    <property type="entry name" value="P-loop_NTPase"/>
</dbReference>
<dbReference type="AlphaFoldDB" id="A0AAJ2UBL7"/>
<keyword evidence="6 7" id="KW-0238">DNA-binding</keyword>
<dbReference type="GO" id="GO:0007059">
    <property type="term" value="P:chromosome segregation"/>
    <property type="evidence" value="ECO:0007669"/>
    <property type="project" value="UniProtKB-UniRule"/>
</dbReference>
<dbReference type="SMART" id="SM00968">
    <property type="entry name" value="SMC_hinge"/>
    <property type="match status" value="1"/>
</dbReference>
<dbReference type="InterPro" id="IPR010935">
    <property type="entry name" value="SMC_hinge"/>
</dbReference>
<dbReference type="GO" id="GO:0005694">
    <property type="term" value="C:chromosome"/>
    <property type="evidence" value="ECO:0007669"/>
    <property type="project" value="InterPro"/>
</dbReference>
<dbReference type="PANTHER" id="PTHR43977">
    <property type="entry name" value="STRUCTURAL MAINTENANCE OF CHROMOSOMES PROTEIN 3"/>
    <property type="match status" value="1"/>
</dbReference>
<dbReference type="Gene3D" id="3.30.70.1620">
    <property type="match status" value="1"/>
</dbReference>
<comment type="subcellular location">
    <subcellularLocation>
        <location evidence="1 7">Cytoplasm</location>
    </subcellularLocation>
</comment>
<dbReference type="NCBIfam" id="TIGR02168">
    <property type="entry name" value="SMC_prok_B"/>
    <property type="match status" value="1"/>
</dbReference>
<feature type="coiled-coil region" evidence="7">
    <location>
        <begin position="248"/>
        <end position="482"/>
    </location>
</feature>
<feature type="coiled-coil region" evidence="7">
    <location>
        <begin position="838"/>
        <end position="927"/>
    </location>
</feature>
<dbReference type="PIRSF" id="PIRSF005719">
    <property type="entry name" value="SMC"/>
    <property type="match status" value="1"/>
</dbReference>
<comment type="function">
    <text evidence="7">Required for chromosome condensation and partitioning.</text>
</comment>
<evidence type="ECO:0000256" key="3">
    <source>
        <dbReference type="ARBA" id="ARBA00022741"/>
    </source>
</evidence>
<dbReference type="Gene3D" id="3.40.50.300">
    <property type="entry name" value="P-loop containing nucleotide triphosphate hydrolases"/>
    <property type="match status" value="2"/>
</dbReference>
<dbReference type="GO" id="GO:0007062">
    <property type="term" value="P:sister chromatid cohesion"/>
    <property type="evidence" value="ECO:0007669"/>
    <property type="project" value="InterPro"/>
</dbReference>
<feature type="binding site" evidence="7">
    <location>
        <begin position="32"/>
        <end position="39"/>
    </location>
    <ligand>
        <name>ATP</name>
        <dbReference type="ChEBI" id="CHEBI:30616"/>
    </ligand>
</feature>
<comment type="similarity">
    <text evidence="7">Belongs to the SMC family.</text>
</comment>
<evidence type="ECO:0000256" key="5">
    <source>
        <dbReference type="ARBA" id="ARBA00023054"/>
    </source>
</evidence>
<dbReference type="EMBL" id="WERV01000003">
    <property type="protein sequence ID" value="MDV7715221.1"/>
    <property type="molecule type" value="Genomic_DNA"/>
</dbReference>
<keyword evidence="4 7" id="KW-0067">ATP-binding</keyword>
<name>A0AAJ2UBL7_OENOE</name>
<dbReference type="CDD" id="cd03278">
    <property type="entry name" value="ABC_SMC_barmotin"/>
    <property type="match status" value="1"/>
</dbReference>
<dbReference type="GO" id="GO:0016887">
    <property type="term" value="F:ATP hydrolysis activity"/>
    <property type="evidence" value="ECO:0007669"/>
    <property type="project" value="InterPro"/>
</dbReference>
<keyword evidence="3 7" id="KW-0547">Nucleotide-binding</keyword>
<feature type="coiled-coil region" evidence="7">
    <location>
        <begin position="670"/>
        <end position="704"/>
    </location>
</feature>
<dbReference type="InterPro" id="IPR011890">
    <property type="entry name" value="SMC_prok"/>
</dbReference>
<feature type="coiled-coil region" evidence="7">
    <location>
        <begin position="733"/>
        <end position="795"/>
    </location>
</feature>
<proteinExistence type="inferred from homology"/>
<evidence type="ECO:0000256" key="1">
    <source>
        <dbReference type="ARBA" id="ARBA00004496"/>
    </source>
</evidence>
<feature type="coiled-coil region" evidence="7">
    <location>
        <begin position="174"/>
        <end position="215"/>
    </location>
</feature>
<dbReference type="InterPro" id="IPR036277">
    <property type="entry name" value="SMC_hinge_sf"/>
</dbReference>
<dbReference type="Gene3D" id="1.20.1060.20">
    <property type="match status" value="1"/>
</dbReference>
<dbReference type="InterPro" id="IPR024704">
    <property type="entry name" value="SMC"/>
</dbReference>
<dbReference type="FunFam" id="3.40.50.300:FF:000901">
    <property type="entry name" value="Chromosome partition protein Smc"/>
    <property type="match status" value="1"/>
</dbReference>